<comment type="caution">
    <text evidence="1">The sequence shown here is derived from an EMBL/GenBank/DDBJ whole genome shotgun (WGS) entry which is preliminary data.</text>
</comment>
<proteinExistence type="predicted"/>
<keyword evidence="2" id="KW-1185">Reference proteome</keyword>
<protein>
    <submittedName>
        <fullName evidence="1">Tetratricopeptide repeat protein</fullName>
    </submittedName>
</protein>
<dbReference type="Gene3D" id="1.25.40.10">
    <property type="entry name" value="Tetratricopeptide repeat domain"/>
    <property type="match status" value="1"/>
</dbReference>
<accession>A0ABW5ZSM1</accession>
<dbReference type="RefSeq" id="WP_194509983.1">
    <property type="nucleotide sequence ID" value="NZ_JADILU010000014.1"/>
</dbReference>
<evidence type="ECO:0000313" key="1">
    <source>
        <dbReference type="EMBL" id="MFD2915491.1"/>
    </source>
</evidence>
<dbReference type="InterPro" id="IPR011990">
    <property type="entry name" value="TPR-like_helical_dom_sf"/>
</dbReference>
<dbReference type="SUPFAM" id="SSF48452">
    <property type="entry name" value="TPR-like"/>
    <property type="match status" value="1"/>
</dbReference>
<name>A0ABW5ZSM1_9FLAO</name>
<gene>
    <name evidence="1" type="ORF">ACFS29_07575</name>
</gene>
<dbReference type="EMBL" id="JBHUOS010000006">
    <property type="protein sequence ID" value="MFD2915491.1"/>
    <property type="molecule type" value="Genomic_DNA"/>
</dbReference>
<reference evidence="2" key="1">
    <citation type="journal article" date="2019" name="Int. J. Syst. Evol. Microbiol.">
        <title>The Global Catalogue of Microorganisms (GCM) 10K type strain sequencing project: providing services to taxonomists for standard genome sequencing and annotation.</title>
        <authorList>
            <consortium name="The Broad Institute Genomics Platform"/>
            <consortium name="The Broad Institute Genome Sequencing Center for Infectious Disease"/>
            <person name="Wu L."/>
            <person name="Ma J."/>
        </authorList>
    </citation>
    <scope>NUCLEOTIDE SEQUENCE [LARGE SCALE GENOMIC DNA]</scope>
    <source>
        <strain evidence="2">KCTC 32514</strain>
    </source>
</reference>
<organism evidence="1 2">
    <name type="scientific">Psychroserpens luteus</name>
    <dbReference type="NCBI Taxonomy" id="1434066"/>
    <lineage>
        <taxon>Bacteria</taxon>
        <taxon>Pseudomonadati</taxon>
        <taxon>Bacteroidota</taxon>
        <taxon>Flavobacteriia</taxon>
        <taxon>Flavobacteriales</taxon>
        <taxon>Flavobacteriaceae</taxon>
        <taxon>Psychroserpens</taxon>
    </lineage>
</organism>
<sequence length="188" mass="22339">MKSEFEKEILEEYDKFSLSENLTEKESLRKSIREKITAQTELNSLDYQLLGLIDYNRENWKDNSEKIIENFKKAVKTDKSNFMAQLYLAHIYHDIGKLELGLENYLKVDTRALKKFQLWRYVKLIEQIGFCTYKLGNKTAGIVFFEKVLKWYKKTPENGLARPSELIDCLPENHQIVIEIKKIEDYLE</sequence>
<evidence type="ECO:0000313" key="2">
    <source>
        <dbReference type="Proteomes" id="UP001597548"/>
    </source>
</evidence>
<dbReference type="Proteomes" id="UP001597548">
    <property type="component" value="Unassembled WGS sequence"/>
</dbReference>